<reference evidence="3" key="1">
    <citation type="submission" date="2016-06" db="UniProtKB">
        <authorList>
            <consortium name="WormBaseParasite"/>
        </authorList>
    </citation>
    <scope>IDENTIFICATION</scope>
</reference>
<evidence type="ECO:0000313" key="3">
    <source>
        <dbReference type="WBParaSite" id="SSLN_0001942801-mRNA-1"/>
    </source>
</evidence>
<reference evidence="1 2" key="2">
    <citation type="submission" date="2018-11" db="EMBL/GenBank/DDBJ databases">
        <authorList>
            <consortium name="Pathogen Informatics"/>
        </authorList>
    </citation>
    <scope>NUCLEOTIDE SEQUENCE [LARGE SCALE GENOMIC DNA]</scope>
    <source>
        <strain evidence="1 2">NST_G2</strain>
    </source>
</reference>
<evidence type="ECO:0000313" key="1">
    <source>
        <dbReference type="EMBL" id="VDM05107.1"/>
    </source>
</evidence>
<proteinExistence type="predicted"/>
<gene>
    <name evidence="1" type="ORF">SSLN_LOCUS18721</name>
</gene>
<sequence length="100" mass="11156">MVPHPSVKIRGSESGQLYLFSSLATETKYRFHALPNRVEIHVDLTSSSTPPGRQRRRIESIRTELVKRASEDVPKPPHSSFLDGLKYPGDIIAVSADCLI</sequence>
<dbReference type="EMBL" id="UYSU01045093">
    <property type="protein sequence ID" value="VDM05107.1"/>
    <property type="molecule type" value="Genomic_DNA"/>
</dbReference>
<organism evidence="3">
    <name type="scientific">Schistocephalus solidus</name>
    <name type="common">Tapeworm</name>
    <dbReference type="NCBI Taxonomy" id="70667"/>
    <lineage>
        <taxon>Eukaryota</taxon>
        <taxon>Metazoa</taxon>
        <taxon>Spiralia</taxon>
        <taxon>Lophotrochozoa</taxon>
        <taxon>Platyhelminthes</taxon>
        <taxon>Cestoda</taxon>
        <taxon>Eucestoda</taxon>
        <taxon>Diphyllobothriidea</taxon>
        <taxon>Diphyllobothriidae</taxon>
        <taxon>Schistocephalus</taxon>
    </lineage>
</organism>
<keyword evidence="2" id="KW-1185">Reference proteome</keyword>
<protein>
    <submittedName>
        <fullName evidence="3">MSP domain-containing protein</fullName>
    </submittedName>
</protein>
<dbReference type="Proteomes" id="UP000275846">
    <property type="component" value="Unassembled WGS sequence"/>
</dbReference>
<accession>A0A183TQH3</accession>
<name>A0A183TQH3_SCHSO</name>
<dbReference type="AlphaFoldDB" id="A0A183TQH3"/>
<evidence type="ECO:0000313" key="2">
    <source>
        <dbReference type="Proteomes" id="UP000275846"/>
    </source>
</evidence>
<dbReference type="OrthoDB" id="6297375at2759"/>
<dbReference type="WBParaSite" id="SSLN_0001942801-mRNA-1">
    <property type="protein sequence ID" value="SSLN_0001942801-mRNA-1"/>
    <property type="gene ID" value="SSLN_0001942801"/>
</dbReference>